<name>A0ABS5TIX6_9ACTN</name>
<dbReference type="RefSeq" id="WP_214157246.1">
    <property type="nucleotide sequence ID" value="NZ_JAHBAY010000007.1"/>
</dbReference>
<reference evidence="2 3" key="1">
    <citation type="submission" date="2021-05" db="EMBL/GenBank/DDBJ databases">
        <title>Kineosporia and Streptomyces sp. nov. two new marine actinobacteria isolated from Coral.</title>
        <authorList>
            <person name="Buangrab K."/>
            <person name="Sutthacheep M."/>
            <person name="Yeemin T."/>
            <person name="Harunari E."/>
            <person name="Igarashi Y."/>
            <person name="Kanchanasin P."/>
            <person name="Tanasupawat S."/>
            <person name="Phongsopitanun W."/>
        </authorList>
    </citation>
    <scope>NUCLEOTIDE SEQUENCE [LARGE SCALE GENOMIC DNA]</scope>
    <source>
        <strain evidence="2 3">J2-2</strain>
    </source>
</reference>
<protein>
    <recommendedName>
        <fullName evidence="4">ATP-binding protein</fullName>
    </recommendedName>
</protein>
<accession>A0ABS5TIX6</accession>
<evidence type="ECO:0008006" key="4">
    <source>
        <dbReference type="Google" id="ProtNLM"/>
    </source>
</evidence>
<dbReference type="EMBL" id="JAHBAY010000007">
    <property type="protein sequence ID" value="MBT0770965.1"/>
    <property type="molecule type" value="Genomic_DNA"/>
</dbReference>
<comment type="caution">
    <text evidence="2">The sequence shown here is derived from an EMBL/GenBank/DDBJ whole genome shotgun (WGS) entry which is preliminary data.</text>
</comment>
<evidence type="ECO:0000313" key="3">
    <source>
        <dbReference type="Proteomes" id="UP001197247"/>
    </source>
</evidence>
<proteinExistence type="predicted"/>
<sequence>MTELTSSEYRSLIQSSVPTTVDADTKDPDFAGLFTPDNHRLALDPDVTLVQGARGSGKTVWFKALHRENLRSLAAVEYRLESLRRIQPLSGYGSERQPDSYPGPSVLRALLADGRQSTAIWTAVLLQGLRSAPVVSAATWAEKVRWVEDSPEDLERELAAADQRLAAENRQSLILFDALDRLHEDREQANHLIEGILRLALDLRTGYRRLRAKIFIRPDMLTASSFTFADASKLIANAAELTWSETNLYGLFFHHLGNGDPELSARFRQHSAPGTWLLQPAEEDAEERYVMPTRVASDATSQRELFVGIAGPYMGLDHRKGHTYSWLPNHLMDGSRQVSPRSFLSALSNAAENTASRYGGHSYALHYDAIRSGVQHASQIRVGEMREDIPWVGVAVEELAGLQVPMEREILVERWAGESFWERVAPVSPDDEDSDDDIRTGPRARTPDGLIDELRNLGVMSFRSDGRIDLPDVYRIAFDIGRKGGVPRVRRR</sequence>
<dbReference type="InterPro" id="IPR027417">
    <property type="entry name" value="P-loop_NTPase"/>
</dbReference>
<feature type="region of interest" description="Disordered" evidence="1">
    <location>
        <begin position="426"/>
        <end position="446"/>
    </location>
</feature>
<dbReference type="SUPFAM" id="SSF52540">
    <property type="entry name" value="P-loop containing nucleoside triphosphate hydrolases"/>
    <property type="match status" value="1"/>
</dbReference>
<gene>
    <name evidence="2" type="ORF">KIH74_18650</name>
</gene>
<organism evidence="2 3">
    <name type="scientific">Kineosporia corallincola</name>
    <dbReference type="NCBI Taxonomy" id="2835133"/>
    <lineage>
        <taxon>Bacteria</taxon>
        <taxon>Bacillati</taxon>
        <taxon>Actinomycetota</taxon>
        <taxon>Actinomycetes</taxon>
        <taxon>Kineosporiales</taxon>
        <taxon>Kineosporiaceae</taxon>
        <taxon>Kineosporia</taxon>
    </lineage>
</organism>
<evidence type="ECO:0000256" key="1">
    <source>
        <dbReference type="SAM" id="MobiDB-lite"/>
    </source>
</evidence>
<keyword evidence="3" id="KW-1185">Reference proteome</keyword>
<evidence type="ECO:0000313" key="2">
    <source>
        <dbReference type="EMBL" id="MBT0770965.1"/>
    </source>
</evidence>
<dbReference type="Proteomes" id="UP001197247">
    <property type="component" value="Unassembled WGS sequence"/>
</dbReference>